<evidence type="ECO:0000313" key="1">
    <source>
        <dbReference type="EMBL" id="KAH3674451.1"/>
    </source>
</evidence>
<dbReference type="InterPro" id="IPR035283">
    <property type="entry name" value="Fmp23"/>
</dbReference>
<protein>
    <recommendedName>
        <fullName evidence="3">Protein FMP23, mitochondrial</fullName>
    </recommendedName>
</protein>
<accession>A0A9P8TDM5</accession>
<dbReference type="OrthoDB" id="4029988at2759"/>
<reference evidence="1" key="2">
    <citation type="submission" date="2021-01" db="EMBL/GenBank/DDBJ databases">
        <authorList>
            <person name="Schikora-Tamarit M.A."/>
        </authorList>
    </citation>
    <scope>NUCLEOTIDE SEQUENCE</scope>
    <source>
        <strain evidence="1">CBS6341</strain>
    </source>
</reference>
<sequence length="164" mass="19735">MFKGPLIQPRTLLFKRFASESKSTVVITPSKNYIKRQTEYKQLPDDSQYIEKFYKELKSFQDEIKNNEKIPFINFTDFEKDPNALIHYLEQFIQTNIYNKYSIDDPNEVYVIKQYKEFLNNVKITLTLNGGHPHIFDILIQNKRIFDTFDILKHQMKKKKKDNE</sequence>
<dbReference type="EMBL" id="JAEUBF010000853">
    <property type="protein sequence ID" value="KAH3674451.1"/>
    <property type="molecule type" value="Genomic_DNA"/>
</dbReference>
<evidence type="ECO:0008006" key="3">
    <source>
        <dbReference type="Google" id="ProtNLM"/>
    </source>
</evidence>
<proteinExistence type="predicted"/>
<dbReference type="Pfam" id="PF17315">
    <property type="entry name" value="FMP23"/>
    <property type="match status" value="1"/>
</dbReference>
<name>A0A9P8TDM5_9ASCO</name>
<evidence type="ECO:0000313" key="2">
    <source>
        <dbReference type="Proteomes" id="UP000769528"/>
    </source>
</evidence>
<comment type="caution">
    <text evidence="1">The sequence shown here is derived from an EMBL/GenBank/DDBJ whole genome shotgun (WGS) entry which is preliminary data.</text>
</comment>
<reference evidence="1" key="1">
    <citation type="journal article" date="2021" name="Open Biol.">
        <title>Shared evolutionary footprints suggest mitochondrial oxidative damage underlies multiple complex I losses in fungi.</title>
        <authorList>
            <person name="Schikora-Tamarit M.A."/>
            <person name="Marcet-Houben M."/>
            <person name="Nosek J."/>
            <person name="Gabaldon T."/>
        </authorList>
    </citation>
    <scope>NUCLEOTIDE SEQUENCE</scope>
    <source>
        <strain evidence="1">CBS6341</strain>
    </source>
</reference>
<organism evidence="1 2">
    <name type="scientific">Wickerhamomyces mucosus</name>
    <dbReference type="NCBI Taxonomy" id="1378264"/>
    <lineage>
        <taxon>Eukaryota</taxon>
        <taxon>Fungi</taxon>
        <taxon>Dikarya</taxon>
        <taxon>Ascomycota</taxon>
        <taxon>Saccharomycotina</taxon>
        <taxon>Saccharomycetes</taxon>
        <taxon>Phaffomycetales</taxon>
        <taxon>Wickerhamomycetaceae</taxon>
        <taxon>Wickerhamomyces</taxon>
    </lineage>
</organism>
<dbReference type="AlphaFoldDB" id="A0A9P8TDM5"/>
<dbReference type="Proteomes" id="UP000769528">
    <property type="component" value="Unassembled WGS sequence"/>
</dbReference>
<gene>
    <name evidence="1" type="ORF">WICMUC_003288</name>
</gene>
<keyword evidence="2" id="KW-1185">Reference proteome</keyword>